<dbReference type="Proteomes" id="UP000490922">
    <property type="component" value="Unassembled WGS sequence"/>
</dbReference>
<evidence type="ECO:0000313" key="4">
    <source>
        <dbReference type="Proteomes" id="UP000490922"/>
    </source>
</evidence>
<feature type="chain" id="PRO_5029538793" evidence="1">
    <location>
        <begin position="23"/>
        <end position="199"/>
    </location>
</feature>
<protein>
    <submittedName>
        <fullName evidence="3">DUF5017 domain-containing protein</fullName>
    </submittedName>
</protein>
<accession>A0A7J5AEK7</accession>
<sequence>MKKNFKLIILSILFSSVLISCVNDGDTEIPRVDPAPLYKESFETNFPNWVKYSKTGSQVWSLETKYGNPAECAKITGFSGGANNDNVDWLISPAQNLSALNNAKLSFDNAYKFNGPPIEVYISNNYSGTGNPEVSGVTWTKITGAILSVGEYKWTGSGSLNISNFTGVGNETVYIAFKYTSTSSEGSTWEIDNVKIATE</sequence>
<dbReference type="EMBL" id="WAEM01000003">
    <property type="protein sequence ID" value="KAB1155990.1"/>
    <property type="molecule type" value="Genomic_DNA"/>
</dbReference>
<dbReference type="InterPro" id="IPR032185">
    <property type="entry name" value="DUF5017"/>
</dbReference>
<evidence type="ECO:0000313" key="3">
    <source>
        <dbReference type="EMBL" id="KAB1155990.1"/>
    </source>
</evidence>
<keyword evidence="1" id="KW-0732">Signal</keyword>
<gene>
    <name evidence="3" type="ORF">F6464_07250</name>
</gene>
<dbReference type="RefSeq" id="WP_151107146.1">
    <property type="nucleotide sequence ID" value="NZ_WAEM01000003.1"/>
</dbReference>
<dbReference type="AlphaFoldDB" id="A0A7J5AEK7"/>
<evidence type="ECO:0000259" key="2">
    <source>
        <dbReference type="Pfam" id="PF16409"/>
    </source>
</evidence>
<dbReference type="NCBIfam" id="NF038128">
    <property type="entry name" value="choice_anch_J"/>
    <property type="match status" value="1"/>
</dbReference>
<dbReference type="PROSITE" id="PS51257">
    <property type="entry name" value="PROKAR_LIPOPROTEIN"/>
    <property type="match status" value="1"/>
</dbReference>
<proteinExistence type="predicted"/>
<organism evidence="3 4">
    <name type="scientific">Flavobacterium luteum</name>
    <dbReference type="NCBI Taxonomy" id="2026654"/>
    <lineage>
        <taxon>Bacteria</taxon>
        <taxon>Pseudomonadati</taxon>
        <taxon>Bacteroidota</taxon>
        <taxon>Flavobacteriia</taxon>
        <taxon>Flavobacteriales</taxon>
        <taxon>Flavobacteriaceae</taxon>
        <taxon>Flavobacterium</taxon>
    </lineage>
</organism>
<dbReference type="OrthoDB" id="1492759at2"/>
<feature type="signal peptide" evidence="1">
    <location>
        <begin position="1"/>
        <end position="22"/>
    </location>
</feature>
<dbReference type="Pfam" id="PF16409">
    <property type="entry name" value="DUF5017"/>
    <property type="match status" value="1"/>
</dbReference>
<keyword evidence="4" id="KW-1185">Reference proteome</keyword>
<reference evidence="3 4" key="1">
    <citation type="submission" date="2019-09" db="EMBL/GenBank/DDBJ databases">
        <title>Flavobacterium sp. nov., isolated from glacier ice.</title>
        <authorList>
            <person name="Liu Q."/>
        </authorList>
    </citation>
    <scope>NUCLEOTIDE SEQUENCE [LARGE SCALE GENOMIC DNA]</scope>
    <source>
        <strain evidence="3 4">NBRC 112527</strain>
    </source>
</reference>
<comment type="caution">
    <text evidence="3">The sequence shown here is derived from an EMBL/GenBank/DDBJ whole genome shotgun (WGS) entry which is preliminary data.</text>
</comment>
<dbReference type="Gene3D" id="2.60.120.200">
    <property type="match status" value="1"/>
</dbReference>
<name>A0A7J5AEK7_9FLAO</name>
<feature type="domain" description="DUF5017" evidence="2">
    <location>
        <begin position="101"/>
        <end position="196"/>
    </location>
</feature>
<evidence type="ECO:0000256" key="1">
    <source>
        <dbReference type="SAM" id="SignalP"/>
    </source>
</evidence>